<organism evidence="2">
    <name type="scientific">uncultured Acidimicrobiales bacterium</name>
    <dbReference type="NCBI Taxonomy" id="310071"/>
    <lineage>
        <taxon>Bacteria</taxon>
        <taxon>Bacillati</taxon>
        <taxon>Actinomycetota</taxon>
        <taxon>Acidimicrobiia</taxon>
        <taxon>Acidimicrobiales</taxon>
        <taxon>environmental samples</taxon>
    </lineage>
</organism>
<feature type="non-terminal residue" evidence="2">
    <location>
        <position position="1"/>
    </location>
</feature>
<reference evidence="2" key="1">
    <citation type="submission" date="2020-02" db="EMBL/GenBank/DDBJ databases">
        <authorList>
            <person name="Meier V. D."/>
        </authorList>
    </citation>
    <scope>NUCLEOTIDE SEQUENCE</scope>
    <source>
        <strain evidence="2">AVDCRST_MAG20</strain>
    </source>
</reference>
<evidence type="ECO:0000313" key="2">
    <source>
        <dbReference type="EMBL" id="CAA9233251.1"/>
    </source>
</evidence>
<feature type="compositionally biased region" description="Basic residues" evidence="1">
    <location>
        <begin position="27"/>
        <end position="42"/>
    </location>
</feature>
<feature type="compositionally biased region" description="Pro residues" evidence="1">
    <location>
        <begin position="145"/>
        <end position="155"/>
    </location>
</feature>
<evidence type="ECO:0000256" key="1">
    <source>
        <dbReference type="SAM" id="MobiDB-lite"/>
    </source>
</evidence>
<accession>A0A6J4HTR9</accession>
<dbReference type="EMBL" id="CADCSY010000059">
    <property type="protein sequence ID" value="CAA9233251.1"/>
    <property type="molecule type" value="Genomic_DNA"/>
</dbReference>
<gene>
    <name evidence="2" type="ORF">AVDCRST_MAG20-1334</name>
</gene>
<protein>
    <submittedName>
        <fullName evidence="2">Uncharacterized protein</fullName>
    </submittedName>
</protein>
<proteinExistence type="predicted"/>
<feature type="compositionally biased region" description="Basic residues" evidence="1">
    <location>
        <begin position="58"/>
        <end position="74"/>
    </location>
</feature>
<feature type="compositionally biased region" description="Basic residues" evidence="1">
    <location>
        <begin position="81"/>
        <end position="94"/>
    </location>
</feature>
<name>A0A6J4HTR9_9ACTN</name>
<dbReference type="AlphaFoldDB" id="A0A6J4HTR9"/>
<feature type="non-terminal residue" evidence="2">
    <location>
        <position position="167"/>
    </location>
</feature>
<feature type="region of interest" description="Disordered" evidence="1">
    <location>
        <begin position="1"/>
        <end position="167"/>
    </location>
</feature>
<sequence length="167" mass="19075">AGRRRAPARPASSGHRTPPQPLEPRLVRGHARPPTHRARLCRPPRDCRPPPLLLHPDRRARAHQREHRQCRRRPQLVPHRSGSRQRAHRRRWRCPPRSPWRDHPRRPAPLPHPDLPLGGTRPAGGRSHRPRSDHGGPGGDRQPWRLPPAARPPPAQCSGRPAQLPRV</sequence>